<dbReference type="Proteomes" id="UP001254848">
    <property type="component" value="Unassembled WGS sequence"/>
</dbReference>
<keyword evidence="2" id="KW-1185">Reference proteome</keyword>
<accession>A0ABU3NVX0</accession>
<proteinExistence type="predicted"/>
<name>A0ABU3NVX0_9FIRM</name>
<protein>
    <submittedName>
        <fullName evidence="1">Uncharacterized protein</fullName>
    </submittedName>
</protein>
<reference evidence="1 2" key="1">
    <citation type="submission" date="2023-07" db="EMBL/GenBank/DDBJ databases">
        <title>The novel representative of Negativicutes class, Anaeroselena agilis gen. nov. sp. nov.</title>
        <authorList>
            <person name="Prokofeva M.I."/>
            <person name="Elcheninov A.G."/>
            <person name="Klyukina A."/>
            <person name="Kublanov I.V."/>
            <person name="Frolov E.N."/>
            <person name="Podosokorskaya O.A."/>
        </authorList>
    </citation>
    <scope>NUCLEOTIDE SEQUENCE [LARGE SCALE GENOMIC DNA]</scope>
    <source>
        <strain evidence="1 2">4137-cl</strain>
    </source>
</reference>
<dbReference type="RefSeq" id="WP_413779483.1">
    <property type="nucleotide sequence ID" value="NZ_JAUOZS010000001.1"/>
</dbReference>
<comment type="caution">
    <text evidence="1">The sequence shown here is derived from an EMBL/GenBank/DDBJ whole genome shotgun (WGS) entry which is preliminary data.</text>
</comment>
<evidence type="ECO:0000313" key="1">
    <source>
        <dbReference type="EMBL" id="MDT8900952.1"/>
    </source>
</evidence>
<evidence type="ECO:0000313" key="2">
    <source>
        <dbReference type="Proteomes" id="UP001254848"/>
    </source>
</evidence>
<sequence>MSGWNWGSDFVQGYGITSDIVRKAQNDEWTRGLQVGSGKVLSRAAQILAENQGAVGADGKPVAPITTGQLFNQLVKEGFDPAHIGQAFTQAEAMYKGNTADLKRNSYMKSADTMPAEGSSPSAFGQWYTKSRMGAGDAPDMSGVLLAAPSYQQKDTNLGNKVQTTTFDTHKGADQPGGINNPTVTTKDLTKVGEMKVGSKGFVYEYSPQGVRTVATYDDPEYRAAVQEAKKNNEWLRYEGNYKSLLDKHTEWVKNNPDADEWDSPHYNMLLSMEKSMERIQPGSSGGYAHSKIYSPDALDNYLQKRVWESLGKVNSRGDRNKQFDDLIAPGSKFNQNVVQMLLVKHKGDRLAAAQEYDNIVKSVKTEINKW</sequence>
<dbReference type="EMBL" id="JAUOZS010000001">
    <property type="protein sequence ID" value="MDT8900952.1"/>
    <property type="molecule type" value="Genomic_DNA"/>
</dbReference>
<organism evidence="1 2">
    <name type="scientific">Anaeroselena agilis</name>
    <dbReference type="NCBI Taxonomy" id="3063788"/>
    <lineage>
        <taxon>Bacteria</taxon>
        <taxon>Bacillati</taxon>
        <taxon>Bacillota</taxon>
        <taxon>Negativicutes</taxon>
        <taxon>Acetonemataceae</taxon>
        <taxon>Anaeroselena</taxon>
    </lineage>
</organism>
<gene>
    <name evidence="1" type="ORF">Q4T40_06870</name>
</gene>